<keyword evidence="1" id="KW-1133">Transmembrane helix</keyword>
<feature type="transmembrane region" description="Helical" evidence="1">
    <location>
        <begin position="20"/>
        <end position="41"/>
    </location>
</feature>
<evidence type="ECO:0000313" key="3">
    <source>
        <dbReference type="Proteomes" id="UP000242664"/>
    </source>
</evidence>
<sequence>MQWLLQRQFKQKVTGMLAQIFLTLILKLKVTLTALQLQVWVLR</sequence>
<evidence type="ECO:0000313" key="2">
    <source>
        <dbReference type="EMBL" id="EDN57002.1"/>
    </source>
</evidence>
<name>A0ABM9WU93_VIBAE</name>
<accession>A0ABM9WU93</accession>
<evidence type="ECO:0000256" key="1">
    <source>
        <dbReference type="SAM" id="Phobius"/>
    </source>
</evidence>
<keyword evidence="3" id="KW-1185">Reference proteome</keyword>
<keyword evidence="1" id="KW-0472">Membrane</keyword>
<organism evidence="2 3">
    <name type="scientific">Vibrio antiquarius (strain Ex25)</name>
    <dbReference type="NCBI Taxonomy" id="150340"/>
    <lineage>
        <taxon>Bacteria</taxon>
        <taxon>Pseudomonadati</taxon>
        <taxon>Pseudomonadota</taxon>
        <taxon>Gammaproteobacteria</taxon>
        <taxon>Vibrionales</taxon>
        <taxon>Vibrionaceae</taxon>
        <taxon>Vibrio</taxon>
        <taxon>Vibrio diabolicus subgroup</taxon>
    </lineage>
</organism>
<gene>
    <name evidence="2" type="ORF">VEx25_1565</name>
</gene>
<dbReference type="Proteomes" id="UP000242664">
    <property type="component" value="Unassembled WGS sequence"/>
</dbReference>
<proteinExistence type="predicted"/>
<reference evidence="3" key="1">
    <citation type="submission" date="2006-10" db="EMBL/GenBank/DDBJ databases">
        <authorList>
            <person name="Heidelberg J."/>
            <person name="Sebastian Y."/>
        </authorList>
    </citation>
    <scope>NUCLEOTIDE SEQUENCE [LARGE SCALE GENOMIC DNA]</scope>
    <source>
        <strain evidence="3">EX25</strain>
    </source>
</reference>
<dbReference type="EMBL" id="DS267823">
    <property type="protein sequence ID" value="EDN57002.1"/>
    <property type="molecule type" value="Genomic_DNA"/>
</dbReference>
<keyword evidence="1" id="KW-0812">Transmembrane</keyword>
<protein>
    <submittedName>
        <fullName evidence="2">Uncharacterized protein</fullName>
    </submittedName>
</protein>